<feature type="domain" description="Virulence-associated protein E-like" evidence="1">
    <location>
        <begin position="121"/>
        <end position="248"/>
    </location>
</feature>
<name>A0A380N259_9GAMM</name>
<dbReference type="InterPro" id="IPR007936">
    <property type="entry name" value="VapE-like_dom"/>
</dbReference>
<proteinExistence type="predicted"/>
<dbReference type="EMBL" id="UHIA01000004">
    <property type="protein sequence ID" value="SUO98001.1"/>
    <property type="molecule type" value="Genomic_DNA"/>
</dbReference>
<evidence type="ECO:0000313" key="3">
    <source>
        <dbReference type="Proteomes" id="UP000254575"/>
    </source>
</evidence>
<dbReference type="AlphaFoldDB" id="A0A380N259"/>
<protein>
    <submittedName>
        <fullName evidence="2">Predicted P-loop ATPase and inactivated derivatives</fullName>
    </submittedName>
</protein>
<keyword evidence="3" id="KW-1185">Reference proteome</keyword>
<gene>
    <name evidence="2" type="ORF">NCTC10717_01740</name>
</gene>
<evidence type="ECO:0000259" key="1">
    <source>
        <dbReference type="Pfam" id="PF05272"/>
    </source>
</evidence>
<reference evidence="2 3" key="1">
    <citation type="submission" date="2018-06" db="EMBL/GenBank/DDBJ databases">
        <authorList>
            <consortium name="Pathogen Informatics"/>
            <person name="Doyle S."/>
        </authorList>
    </citation>
    <scope>NUCLEOTIDE SEQUENCE [LARGE SCALE GENOMIC DNA]</scope>
    <source>
        <strain evidence="2 3">NCTC10717</strain>
    </source>
</reference>
<organism evidence="2 3">
    <name type="scientific">Suttonella indologenes</name>
    <dbReference type="NCBI Taxonomy" id="13276"/>
    <lineage>
        <taxon>Bacteria</taxon>
        <taxon>Pseudomonadati</taxon>
        <taxon>Pseudomonadota</taxon>
        <taxon>Gammaproteobacteria</taxon>
        <taxon>Cardiobacteriales</taxon>
        <taxon>Cardiobacteriaceae</taxon>
        <taxon>Suttonella</taxon>
    </lineage>
</organism>
<dbReference type="Pfam" id="PF05272">
    <property type="entry name" value="VapE-like_dom"/>
    <property type="match status" value="1"/>
</dbReference>
<dbReference type="Proteomes" id="UP000254575">
    <property type="component" value="Unassembled WGS sequence"/>
</dbReference>
<dbReference type="RefSeq" id="WP_281267772.1">
    <property type="nucleotide sequence ID" value="NZ_UHIA01000004.1"/>
</dbReference>
<sequence>MKTETIAPQNAAFPAIDFVLENNRIARDYRNVIAFFEQDERLIGSIAFNTLKNYVVFLRDMPWRACQNPQDGTEWKDSDTLECLRYIGDQYGVIFATETIDQAIMMLSRERLFCPIQQYVNRLRWDGIPRIATAFHDHLGAELNAYTMGVSALFFRAIAARIYQAGVKFDYVIVLQGGQGIGKSSFLRILGGEWYSDAIRKFEGKEAIEALQGVLIGEIPELQGFSKTEVEEIKAFITRTEDRARMAYMDGE</sequence>
<evidence type="ECO:0000313" key="2">
    <source>
        <dbReference type="EMBL" id="SUO98001.1"/>
    </source>
</evidence>
<dbReference type="PANTHER" id="PTHR34985">
    <property type="entry name" value="SLR0554 PROTEIN"/>
    <property type="match status" value="1"/>
</dbReference>
<dbReference type="PANTHER" id="PTHR34985:SF1">
    <property type="entry name" value="SLR0554 PROTEIN"/>
    <property type="match status" value="1"/>
</dbReference>
<accession>A0A380N259</accession>